<reference evidence="1 2" key="1">
    <citation type="submission" date="2018-08" db="EMBL/GenBank/DDBJ databases">
        <title>Recombination of ecologically and evolutionarily significant loci maintains genetic cohesion in the Pseudomonas syringae species complex.</title>
        <authorList>
            <person name="Dillon M."/>
            <person name="Thakur S."/>
            <person name="Almeida R.N.D."/>
            <person name="Weir B.S."/>
            <person name="Guttman D.S."/>
        </authorList>
    </citation>
    <scope>NUCLEOTIDE SEQUENCE [LARGE SCALE GENOMIC DNA]</scope>
    <source>
        <strain evidence="1 2">ICMP 14479</strain>
    </source>
</reference>
<accession>A0A3M5U5B7</accession>
<comment type="caution">
    <text evidence="1">The sequence shown here is derived from an EMBL/GenBank/DDBJ whole genome shotgun (WGS) entry which is preliminary data.</text>
</comment>
<gene>
    <name evidence="1" type="ORF">ALP29_201261</name>
</gene>
<protein>
    <submittedName>
        <fullName evidence="1">Uncharacterized protein</fullName>
    </submittedName>
</protein>
<dbReference type="AlphaFoldDB" id="A0A3M5U5B7"/>
<dbReference type="Proteomes" id="UP000280395">
    <property type="component" value="Unassembled WGS sequence"/>
</dbReference>
<organism evidence="1 2">
    <name type="scientific">Pseudomonas syringae pv. avii</name>
    <dbReference type="NCBI Taxonomy" id="663959"/>
    <lineage>
        <taxon>Bacteria</taxon>
        <taxon>Pseudomonadati</taxon>
        <taxon>Pseudomonadota</taxon>
        <taxon>Gammaproteobacteria</taxon>
        <taxon>Pseudomonadales</taxon>
        <taxon>Pseudomonadaceae</taxon>
        <taxon>Pseudomonas</taxon>
        <taxon>Pseudomonas syringae</taxon>
    </lineage>
</organism>
<name>A0A3M5U5B7_PSESX</name>
<evidence type="ECO:0000313" key="1">
    <source>
        <dbReference type="EMBL" id="RMU40783.1"/>
    </source>
</evidence>
<proteinExistence type="predicted"/>
<sequence length="77" mass="8783">MGQRRLHHALQFMRFLEQRIMTLLVRYLLTFLRNPAAQGPVESTTSAGNPETEIGLTFGKLASDARLQPVCLLNTWR</sequence>
<evidence type="ECO:0000313" key="2">
    <source>
        <dbReference type="Proteomes" id="UP000280395"/>
    </source>
</evidence>
<dbReference type="EMBL" id="RBUA01001569">
    <property type="protein sequence ID" value="RMU40783.1"/>
    <property type="molecule type" value="Genomic_DNA"/>
</dbReference>